<dbReference type="Gene3D" id="3.40.50.1470">
    <property type="entry name" value="Peptidyl-tRNA hydrolase"/>
    <property type="match status" value="1"/>
</dbReference>
<evidence type="ECO:0000313" key="8">
    <source>
        <dbReference type="Proteomes" id="UP000179076"/>
    </source>
</evidence>
<evidence type="ECO:0000256" key="4">
    <source>
        <dbReference type="ARBA" id="ARBA00022884"/>
    </source>
</evidence>
<dbReference type="SUPFAM" id="SSF53178">
    <property type="entry name" value="Peptidyl-tRNA hydrolase-like"/>
    <property type="match status" value="1"/>
</dbReference>
<accession>A0A1F6UZK1</accession>
<evidence type="ECO:0000256" key="6">
    <source>
        <dbReference type="HAMAP-Rule" id="MF_00083"/>
    </source>
</evidence>
<feature type="site" description="Stabilizes the basic form of H active site to accept a proton" evidence="6">
    <location>
        <position position="96"/>
    </location>
</feature>
<dbReference type="GO" id="GO:0072344">
    <property type="term" value="P:rescue of stalled ribosome"/>
    <property type="evidence" value="ECO:0007669"/>
    <property type="project" value="UniProtKB-UniRule"/>
</dbReference>
<dbReference type="CDD" id="cd00462">
    <property type="entry name" value="PTH"/>
    <property type="match status" value="1"/>
</dbReference>
<dbReference type="NCBIfam" id="TIGR00447">
    <property type="entry name" value="pth"/>
    <property type="match status" value="1"/>
</dbReference>
<dbReference type="EC" id="3.1.1.29" evidence="1 6"/>
<comment type="caution">
    <text evidence="7">The sequence shown here is derived from an EMBL/GenBank/DDBJ whole genome shotgun (WGS) entry which is preliminary data.</text>
</comment>
<dbReference type="FunFam" id="3.40.50.1470:FF:000001">
    <property type="entry name" value="Peptidyl-tRNA hydrolase"/>
    <property type="match status" value="1"/>
</dbReference>
<feature type="binding site" evidence="6">
    <location>
        <position position="69"/>
    </location>
    <ligand>
        <name>tRNA</name>
        <dbReference type="ChEBI" id="CHEBI:17843"/>
    </ligand>
</feature>
<dbReference type="GO" id="GO:0005737">
    <property type="term" value="C:cytoplasm"/>
    <property type="evidence" value="ECO:0007669"/>
    <property type="project" value="UniProtKB-SubCell"/>
</dbReference>
<dbReference type="PANTHER" id="PTHR17224">
    <property type="entry name" value="PEPTIDYL-TRNA HYDROLASE"/>
    <property type="match status" value="1"/>
</dbReference>
<reference evidence="7 8" key="1">
    <citation type="journal article" date="2016" name="Nat. Commun.">
        <title>Thousands of microbial genomes shed light on interconnected biogeochemical processes in an aquifer system.</title>
        <authorList>
            <person name="Anantharaman K."/>
            <person name="Brown C.T."/>
            <person name="Hug L.A."/>
            <person name="Sharon I."/>
            <person name="Castelle C.J."/>
            <person name="Probst A.J."/>
            <person name="Thomas B.C."/>
            <person name="Singh A."/>
            <person name="Wilkins M.J."/>
            <person name="Karaoz U."/>
            <person name="Brodie E.L."/>
            <person name="Williams K.H."/>
            <person name="Hubbard S.S."/>
            <person name="Banfield J.F."/>
        </authorList>
    </citation>
    <scope>NUCLEOTIDE SEQUENCE [LARGE SCALE GENOMIC DNA]</scope>
</reference>
<dbReference type="EMBL" id="MFSP01000167">
    <property type="protein sequence ID" value="OGI62877.1"/>
    <property type="molecule type" value="Genomic_DNA"/>
</dbReference>
<dbReference type="GO" id="GO:0006515">
    <property type="term" value="P:protein quality control for misfolded or incompletely synthesized proteins"/>
    <property type="evidence" value="ECO:0007669"/>
    <property type="project" value="UniProtKB-UniRule"/>
</dbReference>
<comment type="subunit">
    <text evidence="6">Monomer.</text>
</comment>
<keyword evidence="2 6" id="KW-0820">tRNA-binding</keyword>
<comment type="subcellular location">
    <subcellularLocation>
        <location evidence="6">Cytoplasm</location>
    </subcellularLocation>
</comment>
<dbReference type="Proteomes" id="UP000179076">
    <property type="component" value="Unassembled WGS sequence"/>
</dbReference>
<sequence length="195" mass="21054">MESGIAVIVGLGNPGPEYAETRHNAGFRFLGALVKSTAATFRSEARFGAELARMNIAGRDLWLLQPTTFMNRSGDVVARFAQYYKILPPQILVAYDELDLPPGSVRLKQGGGDAGHNGVHDIIEKLGSPDFLRLRIGVGRPPSTGQGATYVLKKAPRAEQTLIDAAIDLTCQHLPDIVQGQFQKAMNALHAHVPS</sequence>
<name>A0A1F6UZK1_9PROT</name>
<dbReference type="AlphaFoldDB" id="A0A1F6UZK1"/>
<comment type="function">
    <text evidence="6">Hydrolyzes ribosome-free peptidyl-tRNAs (with 1 or more amino acids incorporated), which drop off the ribosome during protein synthesis, or as a result of ribosome stalling.</text>
</comment>
<keyword evidence="3 6" id="KW-0378">Hydrolase</keyword>
<comment type="catalytic activity">
    <reaction evidence="6">
        <text>an N-acyl-L-alpha-aminoacyl-tRNA + H2O = an N-acyl-L-amino acid + a tRNA + H(+)</text>
        <dbReference type="Rhea" id="RHEA:54448"/>
        <dbReference type="Rhea" id="RHEA-COMP:10123"/>
        <dbReference type="Rhea" id="RHEA-COMP:13883"/>
        <dbReference type="ChEBI" id="CHEBI:15377"/>
        <dbReference type="ChEBI" id="CHEBI:15378"/>
        <dbReference type="ChEBI" id="CHEBI:59874"/>
        <dbReference type="ChEBI" id="CHEBI:78442"/>
        <dbReference type="ChEBI" id="CHEBI:138191"/>
        <dbReference type="EC" id="3.1.1.29"/>
    </reaction>
</comment>
<protein>
    <recommendedName>
        <fullName evidence="5 6">Peptidyl-tRNA hydrolase</fullName>
        <shortName evidence="6">Pth</shortName>
        <ecNumber evidence="1 6">3.1.1.29</ecNumber>
    </recommendedName>
</protein>
<feature type="site" description="Discriminates between blocked and unblocked aminoacyl-tRNA" evidence="6">
    <location>
        <position position="13"/>
    </location>
</feature>
<dbReference type="InterPro" id="IPR001328">
    <property type="entry name" value="Pept_tRNA_hydro"/>
</dbReference>
<proteinExistence type="inferred from homology"/>
<evidence type="ECO:0000256" key="3">
    <source>
        <dbReference type="ARBA" id="ARBA00022801"/>
    </source>
</evidence>
<feature type="active site" description="Proton acceptor" evidence="6">
    <location>
        <position position="23"/>
    </location>
</feature>
<dbReference type="GO" id="GO:0004045">
    <property type="term" value="F:peptidyl-tRNA hydrolase activity"/>
    <property type="evidence" value="ECO:0007669"/>
    <property type="project" value="UniProtKB-UniRule"/>
</dbReference>
<keyword evidence="6" id="KW-0963">Cytoplasm</keyword>
<evidence type="ECO:0000313" key="7">
    <source>
        <dbReference type="EMBL" id="OGI62877.1"/>
    </source>
</evidence>
<evidence type="ECO:0000256" key="2">
    <source>
        <dbReference type="ARBA" id="ARBA00022555"/>
    </source>
</evidence>
<feature type="binding site" evidence="6">
    <location>
        <position position="18"/>
    </location>
    <ligand>
        <name>tRNA</name>
        <dbReference type="ChEBI" id="CHEBI:17843"/>
    </ligand>
</feature>
<dbReference type="PANTHER" id="PTHR17224:SF1">
    <property type="entry name" value="PEPTIDYL-TRNA HYDROLASE"/>
    <property type="match status" value="1"/>
</dbReference>
<evidence type="ECO:0000256" key="5">
    <source>
        <dbReference type="ARBA" id="ARBA00050038"/>
    </source>
</evidence>
<feature type="binding site" evidence="6">
    <location>
        <position position="117"/>
    </location>
    <ligand>
        <name>tRNA</name>
        <dbReference type="ChEBI" id="CHEBI:17843"/>
    </ligand>
</feature>
<comment type="similarity">
    <text evidence="6">Belongs to the PTH family.</text>
</comment>
<organism evidence="7 8">
    <name type="scientific">Candidatus Muproteobacteria bacterium RBG_16_60_9</name>
    <dbReference type="NCBI Taxonomy" id="1817755"/>
    <lineage>
        <taxon>Bacteria</taxon>
        <taxon>Pseudomonadati</taxon>
        <taxon>Pseudomonadota</taxon>
        <taxon>Candidatus Muproteobacteria</taxon>
    </lineage>
</organism>
<dbReference type="InterPro" id="IPR036416">
    <property type="entry name" value="Pept_tRNA_hydro_sf"/>
</dbReference>
<feature type="binding site" evidence="6">
    <location>
        <position position="71"/>
    </location>
    <ligand>
        <name>tRNA</name>
        <dbReference type="ChEBI" id="CHEBI:17843"/>
    </ligand>
</feature>
<dbReference type="Pfam" id="PF01195">
    <property type="entry name" value="Pept_tRNA_hydro"/>
    <property type="match status" value="1"/>
</dbReference>
<gene>
    <name evidence="6" type="primary">pth</name>
    <name evidence="7" type="ORF">A2W18_12740</name>
</gene>
<keyword evidence="4 6" id="KW-0694">RNA-binding</keyword>
<dbReference type="GO" id="GO:0000049">
    <property type="term" value="F:tRNA binding"/>
    <property type="evidence" value="ECO:0007669"/>
    <property type="project" value="UniProtKB-UniRule"/>
</dbReference>
<evidence type="ECO:0000256" key="1">
    <source>
        <dbReference type="ARBA" id="ARBA00013260"/>
    </source>
</evidence>
<comment type="function">
    <text evidence="6">Catalyzes the release of premature peptidyl moieties from peptidyl-tRNA molecules trapped in stalled 50S ribosomal subunits, and thus maintains levels of free tRNAs and 50S ribosomes.</text>
</comment>
<dbReference type="HAMAP" id="MF_00083">
    <property type="entry name" value="Pept_tRNA_hydro_bact"/>
    <property type="match status" value="1"/>
</dbReference>